<reference evidence="1 2" key="1">
    <citation type="submission" date="2020-02" db="EMBL/GenBank/DDBJ databases">
        <title>Identification and distribution of gene clusters putatively required for synthesis of sphingolipid metabolism inhibitors in phylogenetically diverse species of the filamentous fungus Fusarium.</title>
        <authorList>
            <person name="Kim H.-S."/>
            <person name="Busman M."/>
            <person name="Brown D.W."/>
            <person name="Divon H."/>
            <person name="Uhlig S."/>
            <person name="Proctor R.H."/>
        </authorList>
    </citation>
    <scope>NUCLEOTIDE SEQUENCE [LARGE SCALE GENOMIC DNA]</scope>
    <source>
        <strain evidence="1 2">NRRL 2903</strain>
    </source>
</reference>
<name>A0AAN5Z0J8_FUSAU</name>
<evidence type="ECO:0000313" key="1">
    <source>
        <dbReference type="EMBL" id="KAF5227159.1"/>
    </source>
</evidence>
<dbReference type="EMBL" id="JAAMOD010000677">
    <property type="protein sequence ID" value="KAF5227159.1"/>
    <property type="molecule type" value="Genomic_DNA"/>
</dbReference>
<proteinExistence type="predicted"/>
<sequence>MIERPMKVIITCKNSDASLSDLETWAGIPVKRYNSPTTGRPRSDTFETEHLSGLVSILCPGHHGEARIHQALHNLISMKRQRLENILWLIQRLSGWPKEPSSRSLEQFCSLLQRVSLSSTPGDILDLALRDIPNQKGVRWSSGDKITPPLVGDDEDIIFYTIESLPYHLSKSHELLRTLGDILSVAQPIYAPNKDPDDDPAVSAVMESLDEVMRDGNEDLALSLAKKICTPPGEDVQKESSQ</sequence>
<dbReference type="Proteomes" id="UP000537989">
    <property type="component" value="Unassembled WGS sequence"/>
</dbReference>
<gene>
    <name evidence="1" type="ORF">FAUST_11950</name>
</gene>
<protein>
    <submittedName>
        <fullName evidence="1">Uncharacterized protein</fullName>
    </submittedName>
</protein>
<accession>A0AAN5Z0J8</accession>
<organism evidence="1 2">
    <name type="scientific">Fusarium austroamericanum</name>
    <dbReference type="NCBI Taxonomy" id="282268"/>
    <lineage>
        <taxon>Eukaryota</taxon>
        <taxon>Fungi</taxon>
        <taxon>Dikarya</taxon>
        <taxon>Ascomycota</taxon>
        <taxon>Pezizomycotina</taxon>
        <taxon>Sordariomycetes</taxon>
        <taxon>Hypocreomycetidae</taxon>
        <taxon>Hypocreales</taxon>
        <taxon>Nectriaceae</taxon>
        <taxon>Fusarium</taxon>
    </lineage>
</organism>
<dbReference type="AlphaFoldDB" id="A0AAN5Z0J8"/>
<evidence type="ECO:0000313" key="2">
    <source>
        <dbReference type="Proteomes" id="UP000537989"/>
    </source>
</evidence>
<keyword evidence="2" id="KW-1185">Reference proteome</keyword>
<comment type="caution">
    <text evidence="1">The sequence shown here is derived from an EMBL/GenBank/DDBJ whole genome shotgun (WGS) entry which is preliminary data.</text>
</comment>